<protein>
    <submittedName>
        <fullName evidence="2">Uncharacterized protein</fullName>
    </submittedName>
</protein>
<feature type="compositionally biased region" description="Low complexity" evidence="1">
    <location>
        <begin position="267"/>
        <end position="284"/>
    </location>
</feature>
<evidence type="ECO:0000256" key="1">
    <source>
        <dbReference type="SAM" id="MobiDB-lite"/>
    </source>
</evidence>
<evidence type="ECO:0000313" key="3">
    <source>
        <dbReference type="Proteomes" id="UP000734854"/>
    </source>
</evidence>
<gene>
    <name evidence="2" type="ORF">ZIOFF_049977</name>
</gene>
<accession>A0A8J5FJK2</accession>
<feature type="region of interest" description="Disordered" evidence="1">
    <location>
        <begin position="266"/>
        <end position="288"/>
    </location>
</feature>
<evidence type="ECO:0000313" key="2">
    <source>
        <dbReference type="EMBL" id="KAG6488728.1"/>
    </source>
</evidence>
<keyword evidence="3" id="KW-1185">Reference proteome</keyword>
<organism evidence="2 3">
    <name type="scientific">Zingiber officinale</name>
    <name type="common">Ginger</name>
    <name type="synonym">Amomum zingiber</name>
    <dbReference type="NCBI Taxonomy" id="94328"/>
    <lineage>
        <taxon>Eukaryota</taxon>
        <taxon>Viridiplantae</taxon>
        <taxon>Streptophyta</taxon>
        <taxon>Embryophyta</taxon>
        <taxon>Tracheophyta</taxon>
        <taxon>Spermatophyta</taxon>
        <taxon>Magnoliopsida</taxon>
        <taxon>Liliopsida</taxon>
        <taxon>Zingiberales</taxon>
        <taxon>Zingiberaceae</taxon>
        <taxon>Zingiber</taxon>
    </lineage>
</organism>
<dbReference type="AlphaFoldDB" id="A0A8J5FJK2"/>
<proteinExistence type="predicted"/>
<sequence length="421" mass="45903">MARNLQSVTRKNLPPQKLRKNRHRYRTNVASMVDVDRRMAALSPAHAAGLRRLSARAASSHVASTAAHRLGTFSLHPLAEAVLSNLRAASVPLCSGLSELELARLEADLAFAFPPDLRALLALAIPSGPGFPDWRVPNAGLLLCLPRAAAAIQVACGVLWPRSWGSRPADPARALRRARASLRRAPLLIPLFGRCYIPCLPCLAGNPVFYVDDCRVFCCAIDFSDFFLRRWSASPHPDSSFLLPRLEAARWIEFWSDAASDSRRRISSSSSSSVSDSVSSTSLSSPPPDAARFVEIRSLRVPGWVGGYLDGIGSVLRQGGWGESDIREMVHVPASRVFDGGEQLDGTDAMVDSEAALDALLVKVGRCSESLRRAGWSPEEIADALDLELLRQRRRQRCSPVKLPPPIALKLEKLLEAVARS</sequence>
<dbReference type="PANTHER" id="PTHR32011">
    <property type="entry name" value="OS08G0472400 PROTEIN"/>
    <property type="match status" value="1"/>
</dbReference>
<name>A0A8J5FJK2_ZINOF</name>
<comment type="caution">
    <text evidence="2">The sequence shown here is derived from an EMBL/GenBank/DDBJ whole genome shotgun (WGS) entry which is preliminary data.</text>
</comment>
<dbReference type="Proteomes" id="UP000734854">
    <property type="component" value="Unassembled WGS sequence"/>
</dbReference>
<reference evidence="2 3" key="1">
    <citation type="submission" date="2020-08" db="EMBL/GenBank/DDBJ databases">
        <title>Plant Genome Project.</title>
        <authorList>
            <person name="Zhang R.-G."/>
        </authorList>
    </citation>
    <scope>NUCLEOTIDE SEQUENCE [LARGE SCALE GENOMIC DNA]</scope>
    <source>
        <tissue evidence="2">Rhizome</tissue>
    </source>
</reference>
<dbReference type="PANTHER" id="PTHR32011:SF2">
    <property type="entry name" value="OS08G0472400 PROTEIN"/>
    <property type="match status" value="1"/>
</dbReference>
<dbReference type="EMBL" id="JACMSC010000014">
    <property type="protein sequence ID" value="KAG6488728.1"/>
    <property type="molecule type" value="Genomic_DNA"/>
</dbReference>